<evidence type="ECO:0000313" key="2">
    <source>
        <dbReference type="Proteomes" id="UP000054843"/>
    </source>
</evidence>
<dbReference type="Proteomes" id="UP000054843">
    <property type="component" value="Unassembled WGS sequence"/>
</dbReference>
<gene>
    <name evidence="1" type="ORF">T10_8952</name>
</gene>
<proteinExistence type="predicted"/>
<evidence type="ECO:0000313" key="1">
    <source>
        <dbReference type="EMBL" id="KRZ75369.1"/>
    </source>
</evidence>
<dbReference type="EMBL" id="JYDO01000039">
    <property type="protein sequence ID" value="KRZ75369.1"/>
    <property type="molecule type" value="Genomic_DNA"/>
</dbReference>
<comment type="caution">
    <text evidence="1">The sequence shown here is derived from an EMBL/GenBank/DDBJ whole genome shotgun (WGS) entry which is preliminary data.</text>
</comment>
<name>A0A0V1MUB5_9BILA</name>
<reference evidence="1 2" key="1">
    <citation type="submission" date="2015-01" db="EMBL/GenBank/DDBJ databases">
        <title>Evolution of Trichinella species and genotypes.</title>
        <authorList>
            <person name="Korhonen P.K."/>
            <person name="Edoardo P."/>
            <person name="Giuseppe L.R."/>
            <person name="Gasser R.B."/>
        </authorList>
    </citation>
    <scope>NUCLEOTIDE SEQUENCE [LARGE SCALE GENOMIC DNA]</scope>
    <source>
        <strain evidence="1">ISS1980</strain>
    </source>
</reference>
<keyword evidence="2" id="KW-1185">Reference proteome</keyword>
<dbReference type="AlphaFoldDB" id="A0A0V1MUB5"/>
<sequence length="75" mass="8859">MYSDRQSGTFTGYSLDNYRIVFNQTLQHSLIYRYITDLSKAISIKKYGKRFFTRKAKTAKSIAHEISKISKMQFH</sequence>
<accession>A0A0V1MUB5</accession>
<organism evidence="1 2">
    <name type="scientific">Trichinella papuae</name>
    <dbReference type="NCBI Taxonomy" id="268474"/>
    <lineage>
        <taxon>Eukaryota</taxon>
        <taxon>Metazoa</taxon>
        <taxon>Ecdysozoa</taxon>
        <taxon>Nematoda</taxon>
        <taxon>Enoplea</taxon>
        <taxon>Dorylaimia</taxon>
        <taxon>Trichinellida</taxon>
        <taxon>Trichinellidae</taxon>
        <taxon>Trichinella</taxon>
    </lineage>
</organism>
<protein>
    <submittedName>
        <fullName evidence="1">Uncharacterized protein</fullName>
    </submittedName>
</protein>